<evidence type="ECO:0000256" key="10">
    <source>
        <dbReference type="PIRSR" id="PIRSR000732-3"/>
    </source>
</evidence>
<dbReference type="GO" id="GO:0005737">
    <property type="term" value="C:cytoplasm"/>
    <property type="evidence" value="ECO:0007669"/>
    <property type="project" value="UniProtKB-SubCell"/>
</dbReference>
<dbReference type="Pfam" id="PF02896">
    <property type="entry name" value="PEP-utilizers_C"/>
    <property type="match status" value="1"/>
</dbReference>
<organism evidence="14 15">
    <name type="scientific">Phyllobacterium zundukense</name>
    <dbReference type="NCBI Taxonomy" id="1867719"/>
    <lineage>
        <taxon>Bacteria</taxon>
        <taxon>Pseudomonadati</taxon>
        <taxon>Pseudomonadota</taxon>
        <taxon>Alphaproteobacteria</taxon>
        <taxon>Hyphomicrobiales</taxon>
        <taxon>Phyllobacteriaceae</taxon>
        <taxon>Phyllobacterium</taxon>
    </lineage>
</organism>
<comment type="caution">
    <text evidence="14">The sequence shown here is derived from an EMBL/GenBank/DDBJ whole genome shotgun (WGS) entry which is preliminary data.</text>
</comment>
<evidence type="ECO:0000256" key="4">
    <source>
        <dbReference type="ARBA" id="ARBA00022723"/>
    </source>
</evidence>
<feature type="domain" description="Phosphotransferase system enzyme I N-terminal" evidence="13">
    <location>
        <begin position="8"/>
        <end position="122"/>
    </location>
</feature>
<evidence type="ECO:0000313" key="14">
    <source>
        <dbReference type="EMBL" id="PIO44315.1"/>
    </source>
</evidence>
<keyword evidence="7" id="KW-0963">Cytoplasm</keyword>
<comment type="similarity">
    <text evidence="2 7">Belongs to the PEP-utilizing enzyme family.</text>
</comment>
<comment type="catalytic activity">
    <reaction evidence="7">
        <text>L-histidyl-[protein] + phosphoenolpyruvate = N(pros)-phospho-L-histidyl-[protein] + pyruvate</text>
        <dbReference type="Rhea" id="RHEA:23880"/>
        <dbReference type="Rhea" id="RHEA-COMP:9745"/>
        <dbReference type="Rhea" id="RHEA-COMP:9746"/>
        <dbReference type="ChEBI" id="CHEBI:15361"/>
        <dbReference type="ChEBI" id="CHEBI:29979"/>
        <dbReference type="ChEBI" id="CHEBI:58702"/>
        <dbReference type="ChEBI" id="CHEBI:64837"/>
        <dbReference type="EC" id="2.7.3.9"/>
    </reaction>
</comment>
<keyword evidence="15" id="KW-1185">Reference proteome</keyword>
<dbReference type="InterPro" id="IPR015813">
    <property type="entry name" value="Pyrv/PenolPyrv_kinase-like_dom"/>
</dbReference>
<dbReference type="Gene3D" id="3.20.20.60">
    <property type="entry name" value="Phosphoenolpyruvate-binding domains"/>
    <property type="match status" value="1"/>
</dbReference>
<dbReference type="PIRSF" id="PIRSF000732">
    <property type="entry name" value="PTS_enzyme_I"/>
    <property type="match status" value="1"/>
</dbReference>
<dbReference type="Pfam" id="PF00391">
    <property type="entry name" value="PEP-utilizers"/>
    <property type="match status" value="1"/>
</dbReference>
<evidence type="ECO:0000256" key="2">
    <source>
        <dbReference type="ARBA" id="ARBA00007837"/>
    </source>
</evidence>
<dbReference type="InterPro" id="IPR000121">
    <property type="entry name" value="PEP_util_C"/>
</dbReference>
<evidence type="ECO:0000256" key="1">
    <source>
        <dbReference type="ARBA" id="ARBA00001946"/>
    </source>
</evidence>
<dbReference type="PANTHER" id="PTHR46244:SF6">
    <property type="entry name" value="PHOSPHOENOLPYRUVATE-PROTEIN PHOSPHOTRANSFERASE"/>
    <property type="match status" value="1"/>
</dbReference>
<dbReference type="GO" id="GO:0009401">
    <property type="term" value="P:phosphoenolpyruvate-dependent sugar phosphotransferase system"/>
    <property type="evidence" value="ECO:0007669"/>
    <property type="project" value="UniProtKB-KW"/>
</dbReference>
<keyword evidence="4 7" id="KW-0479">Metal-binding</keyword>
<keyword evidence="14" id="KW-0670">Pyruvate</keyword>
<evidence type="ECO:0000256" key="9">
    <source>
        <dbReference type="PIRSR" id="PIRSR000732-2"/>
    </source>
</evidence>
<dbReference type="GO" id="GO:0008965">
    <property type="term" value="F:phosphoenolpyruvate-protein phosphotransferase activity"/>
    <property type="evidence" value="ECO:0007669"/>
    <property type="project" value="UniProtKB-EC"/>
</dbReference>
<dbReference type="GO" id="GO:0016301">
    <property type="term" value="F:kinase activity"/>
    <property type="evidence" value="ECO:0007669"/>
    <property type="project" value="UniProtKB-KW"/>
</dbReference>
<feature type="active site" description="Tele-phosphohistidine intermediate" evidence="8">
    <location>
        <position position="182"/>
    </location>
</feature>
<dbReference type="SUPFAM" id="SSF51621">
    <property type="entry name" value="Phosphoenolpyruvate/pyruvate domain"/>
    <property type="match status" value="1"/>
</dbReference>
<evidence type="ECO:0000259" key="12">
    <source>
        <dbReference type="Pfam" id="PF02896"/>
    </source>
</evidence>
<feature type="binding site" evidence="9">
    <location>
        <position position="323"/>
    </location>
    <ligand>
        <name>phosphoenolpyruvate</name>
        <dbReference type="ChEBI" id="CHEBI:58702"/>
    </ligand>
</feature>
<dbReference type="InterPro" id="IPR036618">
    <property type="entry name" value="PtsI_HPr-bd_sf"/>
</dbReference>
<dbReference type="InterPro" id="IPR008279">
    <property type="entry name" value="PEP-util_enz_mobile_dom"/>
</dbReference>
<accession>A0A2N9VXU7</accession>
<dbReference type="Pfam" id="PF05524">
    <property type="entry name" value="PEP-utilisers_N"/>
    <property type="match status" value="1"/>
</dbReference>
<dbReference type="Gene3D" id="3.50.30.10">
    <property type="entry name" value="Phosphohistidine domain"/>
    <property type="match status" value="1"/>
</dbReference>
<dbReference type="OrthoDB" id="9765468at2"/>
<proteinExistence type="inferred from homology"/>
<dbReference type="SUPFAM" id="SSF47831">
    <property type="entry name" value="Enzyme I of the PEP:sugar phosphotransferase system HPr-binding (sub)domain"/>
    <property type="match status" value="1"/>
</dbReference>
<protein>
    <recommendedName>
        <fullName evidence="7">Phosphoenolpyruvate-protein phosphotransferase</fullName>
        <ecNumber evidence="7">2.7.3.9</ecNumber>
    </recommendedName>
    <alternativeName>
        <fullName evidence="7">Phosphotransferase system, enzyme I</fullName>
    </alternativeName>
</protein>
<dbReference type="InterPro" id="IPR008731">
    <property type="entry name" value="PTS_EIN"/>
</dbReference>
<comment type="cofactor">
    <cofactor evidence="1 7 10">
        <name>Mg(2+)</name>
        <dbReference type="ChEBI" id="CHEBI:18420"/>
    </cofactor>
</comment>
<dbReference type="EMBL" id="MZMT01000033">
    <property type="protein sequence ID" value="PIO44315.1"/>
    <property type="molecule type" value="Genomic_DNA"/>
</dbReference>
<dbReference type="AlphaFoldDB" id="A0A2N9VXU7"/>
<dbReference type="InterPro" id="IPR024692">
    <property type="entry name" value="PTS_EI"/>
</dbReference>
<dbReference type="InterPro" id="IPR036637">
    <property type="entry name" value="Phosphohistidine_dom_sf"/>
</dbReference>
<feature type="binding site" evidence="10">
    <location>
        <position position="420"/>
    </location>
    <ligand>
        <name>Mg(2+)</name>
        <dbReference type="ChEBI" id="CHEBI:18420"/>
    </ligand>
</feature>
<feature type="domain" description="PEP-utilising enzyme mobile" evidence="11">
    <location>
        <begin position="146"/>
        <end position="216"/>
    </location>
</feature>
<evidence type="ECO:0000256" key="3">
    <source>
        <dbReference type="ARBA" id="ARBA00022679"/>
    </source>
</evidence>
<evidence type="ECO:0000259" key="13">
    <source>
        <dbReference type="Pfam" id="PF05524"/>
    </source>
</evidence>
<keyword evidence="3 7" id="KW-0808">Transferase</keyword>
<reference evidence="15" key="1">
    <citation type="journal article" date="2017" name="Int J Environ Stud">
        <title>Does the Miocene-Pliocene relict legume Oxytropis triphylla form nitrogen-fixing nodules with a combination of bacterial strains?</title>
        <authorList>
            <person name="Safronova V."/>
            <person name="Belimov A."/>
            <person name="Sazanova A."/>
            <person name="Kuznetsova I."/>
            <person name="Popova J."/>
            <person name="Andronov E."/>
            <person name="Verkhozina A."/>
            <person name="Tikhonovich I."/>
        </authorList>
    </citation>
    <scope>NUCLEOTIDE SEQUENCE [LARGE SCALE GENOMIC DNA]</scope>
    <source>
        <strain evidence="15">Tri-38</strain>
    </source>
</reference>
<keyword evidence="5 7" id="KW-0418">Kinase</keyword>
<comment type="subcellular location">
    <subcellularLocation>
        <location evidence="7">Cytoplasm</location>
    </subcellularLocation>
</comment>
<feature type="domain" description="PEP-utilising enzyme C-terminal" evidence="12">
    <location>
        <begin position="244"/>
        <end position="529"/>
    </location>
</feature>
<name>A0A2N9VXU7_9HYPH</name>
<evidence type="ECO:0000313" key="15">
    <source>
        <dbReference type="Proteomes" id="UP000232163"/>
    </source>
</evidence>
<dbReference type="KEGG" id="pht:BLM14_28605"/>
<feature type="binding site" evidence="10">
    <location>
        <position position="443"/>
    </location>
    <ligand>
        <name>Mg(2+)</name>
        <dbReference type="ChEBI" id="CHEBI:18420"/>
    </ligand>
</feature>
<dbReference type="EC" id="2.7.3.9" evidence="7"/>
<dbReference type="GO" id="GO:0046872">
    <property type="term" value="F:metal ion binding"/>
    <property type="evidence" value="ECO:0007669"/>
    <property type="project" value="UniProtKB-KW"/>
</dbReference>
<dbReference type="PANTHER" id="PTHR46244">
    <property type="entry name" value="PHOSPHOENOLPYRUVATE-PROTEIN PHOSPHOTRANSFERASE"/>
    <property type="match status" value="1"/>
</dbReference>
<feature type="active site" description="Proton donor" evidence="8">
    <location>
        <position position="490"/>
    </location>
</feature>
<dbReference type="Proteomes" id="UP000232163">
    <property type="component" value="Unassembled WGS sequence"/>
</dbReference>
<feature type="binding site" evidence="9">
    <location>
        <position position="287"/>
    </location>
    <ligand>
        <name>phosphoenolpyruvate</name>
        <dbReference type="ChEBI" id="CHEBI:58702"/>
    </ligand>
</feature>
<dbReference type="Gene3D" id="1.10.274.10">
    <property type="entry name" value="PtsI, HPr-binding domain"/>
    <property type="match status" value="1"/>
</dbReference>
<gene>
    <name evidence="14" type="ORF">B5P45_13715</name>
</gene>
<evidence type="ECO:0000256" key="7">
    <source>
        <dbReference type="PIRNR" id="PIRNR000732"/>
    </source>
</evidence>
<feature type="binding site" evidence="9">
    <location>
        <begin position="442"/>
        <end position="443"/>
    </location>
    <ligand>
        <name>phosphoenolpyruvate</name>
        <dbReference type="ChEBI" id="CHEBI:58702"/>
    </ligand>
</feature>
<dbReference type="InterPro" id="IPR040442">
    <property type="entry name" value="Pyrv_kinase-like_dom_sf"/>
</dbReference>
<keyword evidence="7" id="KW-0598">Phosphotransferase system</keyword>
<evidence type="ECO:0000259" key="11">
    <source>
        <dbReference type="Pfam" id="PF00391"/>
    </source>
</evidence>
<evidence type="ECO:0000256" key="5">
    <source>
        <dbReference type="ARBA" id="ARBA00022777"/>
    </source>
</evidence>
<keyword evidence="7" id="KW-0813">Transport</keyword>
<dbReference type="InterPro" id="IPR050499">
    <property type="entry name" value="PEP-utilizing_PTS_enzyme"/>
</dbReference>
<evidence type="ECO:0000256" key="8">
    <source>
        <dbReference type="PIRSR" id="PIRSR000732-1"/>
    </source>
</evidence>
<keyword evidence="6 7" id="KW-0460">Magnesium</keyword>
<keyword evidence="7" id="KW-0762">Sugar transport</keyword>
<feature type="binding site" evidence="9">
    <location>
        <position position="453"/>
    </location>
    <ligand>
        <name>phosphoenolpyruvate</name>
        <dbReference type="ChEBI" id="CHEBI:58702"/>
    </ligand>
</feature>
<dbReference type="RefSeq" id="WP_100003553.1">
    <property type="nucleotide sequence ID" value="NZ_CP017944.1"/>
</dbReference>
<dbReference type="PRINTS" id="PR01736">
    <property type="entry name" value="PHPHTRNFRASE"/>
</dbReference>
<evidence type="ECO:0000256" key="6">
    <source>
        <dbReference type="ARBA" id="ARBA00022842"/>
    </source>
</evidence>
<sequence length="538" mass="57868">MAEMYRLQGQGTSPGTAFGQIHLAVEAEETFASQTDASAEHAVLADAIRVSIAALRELVARSGPESAAVLEFQIEMLLDPEITEMAAGRIGAGDGAALAWVTALEDYITGFEQSDDEHVRARAADVIDIKNRVLAAMRGNPVADFPGGSVFVGQDIQPSVFLAHDWSSGGGIVLFHGSAASHVSMLARAKSVPMVIGTGIFNIAGEGKLLLDGGSGSVVLHPSDEALQQVLSTRFSPRPPEDEAEQRYAAELQTADGAEIGLSINVNDLSDLISIDREGIEGIGLLRTEFLMSSASDMVNEERQYGIYRQVLEWAGQKPVTIRMLDLGGDKQFHDSGEREGGSFLGLRGIRLLLARPEILRIQARALLRSATHGNLKVMLPMVTLPSELEKTVRIFREESTLLERRRVDYRMPPIGIMVEVPATALMLDTFGAADFFSFGTNDLAQYLTAAARDNAVVADIYAHAAPAIFRLLEHTVHIAATLGTPVSICGDMAGEQEYIPALLGCGLRHFSLAPAQLAVIRLRIMQLNADGTMAVEK</sequence>
<comment type="function">
    <text evidence="7">General (non sugar-specific) component of the phosphoenolpyruvate-dependent sugar phosphotransferase system (sugar PTS). This major carbohydrate active-transport system catalyzes the phosphorylation of incoming sugar substrates concomitantly with their translocation across the cell membrane. Enzyme I transfers the phosphoryl group from phosphoenolpyruvate (PEP) to the phosphoryl carrier protein (HPr).</text>
</comment>
<dbReference type="SUPFAM" id="SSF52009">
    <property type="entry name" value="Phosphohistidine domain"/>
    <property type="match status" value="1"/>
</dbReference>